<comment type="caution">
    <text evidence="1">The sequence shown here is derived from an EMBL/GenBank/DDBJ whole genome shotgun (WGS) entry which is preliminary data.</text>
</comment>
<reference evidence="1 2" key="1">
    <citation type="submission" date="2021-06" db="EMBL/GenBank/DDBJ databases">
        <authorList>
            <person name="Palmer J.M."/>
        </authorList>
    </citation>
    <scope>NUCLEOTIDE SEQUENCE [LARGE SCALE GENOMIC DNA]</scope>
    <source>
        <strain evidence="1 2">XC_2019</strain>
        <tissue evidence="1">Muscle</tissue>
    </source>
</reference>
<protein>
    <submittedName>
        <fullName evidence="1">Uncharacterized protein</fullName>
    </submittedName>
</protein>
<name>A0ABV0SCB3_9TELE</name>
<organism evidence="1 2">
    <name type="scientific">Xenoophorus captivus</name>
    <dbReference type="NCBI Taxonomy" id="1517983"/>
    <lineage>
        <taxon>Eukaryota</taxon>
        <taxon>Metazoa</taxon>
        <taxon>Chordata</taxon>
        <taxon>Craniata</taxon>
        <taxon>Vertebrata</taxon>
        <taxon>Euteleostomi</taxon>
        <taxon>Actinopterygii</taxon>
        <taxon>Neopterygii</taxon>
        <taxon>Teleostei</taxon>
        <taxon>Neoteleostei</taxon>
        <taxon>Acanthomorphata</taxon>
        <taxon>Ovalentaria</taxon>
        <taxon>Atherinomorphae</taxon>
        <taxon>Cyprinodontiformes</taxon>
        <taxon>Goodeidae</taxon>
        <taxon>Xenoophorus</taxon>
    </lineage>
</organism>
<sequence>MQNLAEMLLTQLNRQEPQVVYVKFGLYWCPNPNHRHTIAQRPPPPQGGIRGYHLAKSYSPYWRPLAQQS</sequence>
<gene>
    <name evidence="1" type="ORF">XENOCAPTIV_030785</name>
</gene>
<accession>A0ABV0SCB3</accession>
<proteinExistence type="predicted"/>
<dbReference type="Proteomes" id="UP001434883">
    <property type="component" value="Unassembled WGS sequence"/>
</dbReference>
<evidence type="ECO:0000313" key="2">
    <source>
        <dbReference type="Proteomes" id="UP001434883"/>
    </source>
</evidence>
<feature type="non-terminal residue" evidence="1">
    <location>
        <position position="69"/>
    </location>
</feature>
<keyword evidence="2" id="KW-1185">Reference proteome</keyword>
<dbReference type="EMBL" id="JAHRIN010076593">
    <property type="protein sequence ID" value="MEQ2218192.1"/>
    <property type="molecule type" value="Genomic_DNA"/>
</dbReference>
<evidence type="ECO:0000313" key="1">
    <source>
        <dbReference type="EMBL" id="MEQ2218192.1"/>
    </source>
</evidence>